<accession>A0ABT4NJX7</accession>
<comment type="caution">
    <text evidence="3">The sequence shown here is derived from an EMBL/GenBank/DDBJ whole genome shotgun (WGS) entry which is preliminary data.</text>
</comment>
<evidence type="ECO:0000313" key="4">
    <source>
        <dbReference type="Proteomes" id="UP001066327"/>
    </source>
</evidence>
<feature type="compositionally biased region" description="Basic and acidic residues" evidence="1">
    <location>
        <begin position="101"/>
        <end position="110"/>
    </location>
</feature>
<keyword evidence="4" id="KW-1185">Reference proteome</keyword>
<gene>
    <name evidence="3" type="ORF">O4328_29055</name>
</gene>
<feature type="region of interest" description="Disordered" evidence="1">
    <location>
        <begin position="88"/>
        <end position="113"/>
    </location>
</feature>
<dbReference type="RefSeq" id="WP_269592040.1">
    <property type="nucleotide sequence ID" value="NZ_JAPWIS010000017.1"/>
</dbReference>
<evidence type="ECO:0000256" key="2">
    <source>
        <dbReference type="SAM" id="Phobius"/>
    </source>
</evidence>
<reference evidence="3" key="1">
    <citation type="submission" date="2022-12" db="EMBL/GenBank/DDBJ databases">
        <authorList>
            <person name="Krivoruchko A.V."/>
            <person name="Elkin A."/>
        </authorList>
    </citation>
    <scope>NUCLEOTIDE SEQUENCE</scope>
    <source>
        <strain evidence="3">IEGM 249</strain>
    </source>
</reference>
<organism evidence="3 4">
    <name type="scientific">Rhodococcus opacus</name>
    <name type="common">Nocardia opaca</name>
    <dbReference type="NCBI Taxonomy" id="37919"/>
    <lineage>
        <taxon>Bacteria</taxon>
        <taxon>Bacillati</taxon>
        <taxon>Actinomycetota</taxon>
        <taxon>Actinomycetes</taxon>
        <taxon>Mycobacteriales</taxon>
        <taxon>Nocardiaceae</taxon>
        <taxon>Rhodococcus</taxon>
    </lineage>
</organism>
<sequence>MDTTANGNSHPADELTDAFEAFDAAGYEEEVLYGYEPQVLYDKETGEVRIIVVVPVEGGEQQIHIPLDDEGMIAVVNGLAEARGAQPRIPMPARSPLTEDIDARGGEPQRSRFGRMIDPGGLGGLIPDDLPPTIFGVPSNRMIAYIVIAVVVISFLLMILL</sequence>
<keyword evidence="2" id="KW-1133">Transmembrane helix</keyword>
<feature type="transmembrane region" description="Helical" evidence="2">
    <location>
        <begin position="142"/>
        <end position="160"/>
    </location>
</feature>
<proteinExistence type="predicted"/>
<evidence type="ECO:0000256" key="1">
    <source>
        <dbReference type="SAM" id="MobiDB-lite"/>
    </source>
</evidence>
<dbReference type="Proteomes" id="UP001066327">
    <property type="component" value="Unassembled WGS sequence"/>
</dbReference>
<keyword evidence="2" id="KW-0812">Transmembrane</keyword>
<evidence type="ECO:0000313" key="3">
    <source>
        <dbReference type="EMBL" id="MCZ4587691.1"/>
    </source>
</evidence>
<protein>
    <submittedName>
        <fullName evidence="3">Uncharacterized protein</fullName>
    </submittedName>
</protein>
<name>A0ABT4NJX7_RHOOP</name>
<keyword evidence="2" id="KW-0472">Membrane</keyword>
<dbReference type="EMBL" id="JAPWIS010000017">
    <property type="protein sequence ID" value="MCZ4587691.1"/>
    <property type="molecule type" value="Genomic_DNA"/>
</dbReference>